<protein>
    <submittedName>
        <fullName evidence="1">Uncharacterized protein</fullName>
    </submittedName>
</protein>
<dbReference type="Proteomes" id="UP001054837">
    <property type="component" value="Unassembled WGS sequence"/>
</dbReference>
<keyword evidence="2" id="KW-1185">Reference proteome</keyword>
<evidence type="ECO:0000313" key="2">
    <source>
        <dbReference type="Proteomes" id="UP001054837"/>
    </source>
</evidence>
<comment type="caution">
    <text evidence="1">The sequence shown here is derived from an EMBL/GenBank/DDBJ whole genome shotgun (WGS) entry which is preliminary data.</text>
</comment>
<dbReference type="AlphaFoldDB" id="A0AAV4MJW8"/>
<dbReference type="EMBL" id="BPLQ01000489">
    <property type="protein sequence ID" value="GIX71892.1"/>
    <property type="molecule type" value="Genomic_DNA"/>
</dbReference>
<reference evidence="1 2" key="1">
    <citation type="submission" date="2021-06" db="EMBL/GenBank/DDBJ databases">
        <title>Caerostris darwini draft genome.</title>
        <authorList>
            <person name="Kono N."/>
            <person name="Arakawa K."/>
        </authorList>
    </citation>
    <scope>NUCLEOTIDE SEQUENCE [LARGE SCALE GENOMIC DNA]</scope>
</reference>
<proteinExistence type="predicted"/>
<evidence type="ECO:0000313" key="1">
    <source>
        <dbReference type="EMBL" id="GIX71892.1"/>
    </source>
</evidence>
<sequence>MIAHDADSTGDSYTTALRALKIKKSTLFEIDEASAPNPPCPINPSSHVQSIAIQKTCSNTHEHTFYNTKKACRVEITQCFSHLMDHAQVCLDEPALERRGCYVTWGKVCPY</sequence>
<accession>A0AAV4MJW8</accession>
<organism evidence="1 2">
    <name type="scientific">Caerostris darwini</name>
    <dbReference type="NCBI Taxonomy" id="1538125"/>
    <lineage>
        <taxon>Eukaryota</taxon>
        <taxon>Metazoa</taxon>
        <taxon>Ecdysozoa</taxon>
        <taxon>Arthropoda</taxon>
        <taxon>Chelicerata</taxon>
        <taxon>Arachnida</taxon>
        <taxon>Araneae</taxon>
        <taxon>Araneomorphae</taxon>
        <taxon>Entelegynae</taxon>
        <taxon>Araneoidea</taxon>
        <taxon>Araneidae</taxon>
        <taxon>Caerostris</taxon>
    </lineage>
</organism>
<name>A0AAV4MJW8_9ARAC</name>
<gene>
    <name evidence="1" type="ORF">CDAR_439131</name>
</gene>